<dbReference type="InterPro" id="IPR015590">
    <property type="entry name" value="Aldehyde_DH_dom"/>
</dbReference>
<dbReference type="AlphaFoldDB" id="A0A841HML8"/>
<dbReference type="FunFam" id="3.40.605.10:FF:000012">
    <property type="entry name" value="NAD-dependent succinate-semialdehyde dehydrogenase"/>
    <property type="match status" value="1"/>
</dbReference>
<evidence type="ECO:0000313" key="5">
    <source>
        <dbReference type="EMBL" id="MBB6093428.1"/>
    </source>
</evidence>
<dbReference type="RefSeq" id="WP_184331738.1">
    <property type="nucleotide sequence ID" value="NZ_JACHHZ010000002.1"/>
</dbReference>
<dbReference type="FunFam" id="3.40.309.10:FF:000009">
    <property type="entry name" value="Aldehyde dehydrogenase A"/>
    <property type="match status" value="1"/>
</dbReference>
<proteinExistence type="inferred from homology"/>
<accession>A0A841HML8</accession>
<evidence type="ECO:0000313" key="6">
    <source>
        <dbReference type="Proteomes" id="UP000588068"/>
    </source>
</evidence>
<evidence type="ECO:0000259" key="4">
    <source>
        <dbReference type="Pfam" id="PF00171"/>
    </source>
</evidence>
<comment type="similarity">
    <text evidence="1">Belongs to the aldehyde dehydrogenase family.</text>
</comment>
<evidence type="ECO:0000256" key="3">
    <source>
        <dbReference type="ARBA" id="ARBA00023002"/>
    </source>
</evidence>
<gene>
    <name evidence="5" type="ORF">HNQ60_002306</name>
</gene>
<reference evidence="5 6" key="1">
    <citation type="submission" date="2020-08" db="EMBL/GenBank/DDBJ databases">
        <title>Genomic Encyclopedia of Type Strains, Phase IV (KMG-IV): sequencing the most valuable type-strain genomes for metagenomic binning, comparative biology and taxonomic classification.</title>
        <authorList>
            <person name="Goeker M."/>
        </authorList>
    </citation>
    <scope>NUCLEOTIDE SEQUENCE [LARGE SCALE GENOMIC DNA]</scope>
    <source>
        <strain evidence="5 6">DSM 26723</strain>
    </source>
</reference>
<keyword evidence="6" id="KW-1185">Reference proteome</keyword>
<dbReference type="Gene3D" id="3.40.605.10">
    <property type="entry name" value="Aldehyde Dehydrogenase, Chain A, domain 1"/>
    <property type="match status" value="1"/>
</dbReference>
<comment type="caution">
    <text evidence="5">The sequence shown here is derived from an EMBL/GenBank/DDBJ whole genome shotgun (WGS) entry which is preliminary data.</text>
</comment>
<dbReference type="PANTHER" id="PTHR11699">
    <property type="entry name" value="ALDEHYDE DEHYDROGENASE-RELATED"/>
    <property type="match status" value="1"/>
</dbReference>
<dbReference type="EMBL" id="JACHHZ010000002">
    <property type="protein sequence ID" value="MBB6093428.1"/>
    <property type="molecule type" value="Genomic_DNA"/>
</dbReference>
<dbReference type="GO" id="GO:0016620">
    <property type="term" value="F:oxidoreductase activity, acting on the aldehyde or oxo group of donors, NAD or NADP as acceptor"/>
    <property type="evidence" value="ECO:0007669"/>
    <property type="project" value="InterPro"/>
</dbReference>
<dbReference type="InterPro" id="IPR016162">
    <property type="entry name" value="Ald_DH_N"/>
</dbReference>
<dbReference type="InterPro" id="IPR016163">
    <property type="entry name" value="Ald_DH_C"/>
</dbReference>
<dbReference type="Proteomes" id="UP000588068">
    <property type="component" value="Unassembled WGS sequence"/>
</dbReference>
<dbReference type="Gene3D" id="3.40.309.10">
    <property type="entry name" value="Aldehyde Dehydrogenase, Chain A, domain 2"/>
    <property type="match status" value="1"/>
</dbReference>
<keyword evidence="2" id="KW-0521">NADP</keyword>
<feature type="domain" description="Aldehyde dehydrogenase" evidence="4">
    <location>
        <begin position="4"/>
        <end position="453"/>
    </location>
</feature>
<keyword evidence="3" id="KW-0560">Oxidoreductase</keyword>
<name>A0A841HML8_9GAMM</name>
<protein>
    <submittedName>
        <fullName evidence="5">Acyl-CoA reductase-like NAD-dependent aldehyde dehydrogenase</fullName>
    </submittedName>
</protein>
<sequence>MLVTLSPIDNSVYAERPLATPQQIDAALALAKRAQREWRSTPIAARAVLLSRFCDLFEAKRDEIALELTWQMGRPIRYSPNEVRGTLERARHMIAIAPTALADIDAGPKENFRRFLRREPLGVVFTIAAWNYPYLIAVNSIVPALMAGNTVILKHSAQTPLCAERFEQCLREAGVPEGVFQAVHMSHADTERTIGDARVDFVAFTGSVAGGHAVQRAASERFIGTGLELGGCDPVYVRHDADVAHAIENVVDGAYFNSGQSCCGLQRIYVHDHVYDTFVEGYIDLTRKYVVGNPLQQETTLGPVVRPAAADAIRKQIAASVSAGATPILEESEFPASAPGTAYIAPQVLLDVDHSMPVMREEIFGPVAGIMRVRSDEEAVALMNDTVFGLTAAIWTADTDAALSIADRIETGTFFMNRCDYLDPALAWVGVKDSGRGCTLSVVGYEHLTRPKSFHLRTRT</sequence>
<dbReference type="SUPFAM" id="SSF53720">
    <property type="entry name" value="ALDH-like"/>
    <property type="match status" value="1"/>
</dbReference>
<evidence type="ECO:0000256" key="1">
    <source>
        <dbReference type="ARBA" id="ARBA00009986"/>
    </source>
</evidence>
<dbReference type="InterPro" id="IPR016161">
    <property type="entry name" value="Ald_DH/histidinol_DH"/>
</dbReference>
<organism evidence="5 6">
    <name type="scientific">Povalibacter uvarum</name>
    <dbReference type="NCBI Taxonomy" id="732238"/>
    <lineage>
        <taxon>Bacteria</taxon>
        <taxon>Pseudomonadati</taxon>
        <taxon>Pseudomonadota</taxon>
        <taxon>Gammaproteobacteria</taxon>
        <taxon>Steroidobacterales</taxon>
        <taxon>Steroidobacteraceae</taxon>
        <taxon>Povalibacter</taxon>
    </lineage>
</organism>
<dbReference type="CDD" id="cd07102">
    <property type="entry name" value="ALDH_EDX86601"/>
    <property type="match status" value="1"/>
</dbReference>
<dbReference type="Pfam" id="PF00171">
    <property type="entry name" value="Aldedh"/>
    <property type="match status" value="1"/>
</dbReference>
<evidence type="ECO:0000256" key="2">
    <source>
        <dbReference type="ARBA" id="ARBA00022857"/>
    </source>
</evidence>